<proteinExistence type="predicted"/>
<keyword evidence="1" id="KW-0812">Transmembrane</keyword>
<evidence type="ECO:0008006" key="4">
    <source>
        <dbReference type="Google" id="ProtNLM"/>
    </source>
</evidence>
<dbReference type="EMBL" id="JANCMW010000004">
    <property type="protein sequence ID" value="MDF0750354.1"/>
    <property type="molecule type" value="Genomic_DNA"/>
</dbReference>
<organism evidence="2 3">
    <name type="scientific">Marinobacter iranensis</name>
    <dbReference type="NCBI Taxonomy" id="2962607"/>
    <lineage>
        <taxon>Bacteria</taxon>
        <taxon>Pseudomonadati</taxon>
        <taxon>Pseudomonadota</taxon>
        <taxon>Gammaproteobacteria</taxon>
        <taxon>Pseudomonadales</taxon>
        <taxon>Marinobacteraceae</taxon>
        <taxon>Marinobacter</taxon>
    </lineage>
</organism>
<evidence type="ECO:0000313" key="2">
    <source>
        <dbReference type="EMBL" id="MDF0750354.1"/>
    </source>
</evidence>
<gene>
    <name evidence="2" type="ORF">NLU14_08935</name>
</gene>
<evidence type="ECO:0000313" key="3">
    <source>
        <dbReference type="Proteomes" id="UP001143391"/>
    </source>
</evidence>
<comment type="caution">
    <text evidence="2">The sequence shown here is derived from an EMBL/GenBank/DDBJ whole genome shotgun (WGS) entry which is preliminary data.</text>
</comment>
<name>A0ABT5Y9M6_9GAMM</name>
<sequence length="109" mass="12284">MEYGWTLVIQALVTAAVVFSVLAGFWFGFVRPHLDRKVAEIIEASREIEPRVTRGVRQGVEETLRELPESTVKESTRQFLRFGSGLFENGLSSFLGDLSDLDKKPRKGL</sequence>
<keyword evidence="1" id="KW-1133">Transmembrane helix</keyword>
<accession>A0ABT5Y9M6</accession>
<protein>
    <recommendedName>
        <fullName evidence="4">DUF948 domain-containing protein</fullName>
    </recommendedName>
</protein>
<feature type="transmembrane region" description="Helical" evidence="1">
    <location>
        <begin position="6"/>
        <end position="29"/>
    </location>
</feature>
<evidence type="ECO:0000256" key="1">
    <source>
        <dbReference type="SAM" id="Phobius"/>
    </source>
</evidence>
<dbReference type="RefSeq" id="WP_275705885.1">
    <property type="nucleotide sequence ID" value="NZ_JANCMW010000004.1"/>
</dbReference>
<reference evidence="2" key="1">
    <citation type="submission" date="2022-07" db="EMBL/GenBank/DDBJ databases">
        <title>Marinobacter iranensis a new bacterium isolate from a hipersaline lake in Iran.</title>
        <authorList>
            <person name="Mohammad A.M.A."/>
            <person name="Cristina S.-P."/>
            <person name="Antonio V."/>
        </authorList>
    </citation>
    <scope>NUCLEOTIDE SEQUENCE</scope>
    <source>
        <strain evidence="2">71-i</strain>
    </source>
</reference>
<keyword evidence="3" id="KW-1185">Reference proteome</keyword>
<keyword evidence="1" id="KW-0472">Membrane</keyword>
<dbReference type="Proteomes" id="UP001143391">
    <property type="component" value="Unassembled WGS sequence"/>
</dbReference>